<organism evidence="1 2">
    <name type="scientific">Flagellimonas ochracea</name>
    <dbReference type="NCBI Taxonomy" id="2696472"/>
    <lineage>
        <taxon>Bacteria</taxon>
        <taxon>Pseudomonadati</taxon>
        <taxon>Bacteroidota</taxon>
        <taxon>Flavobacteriia</taxon>
        <taxon>Flavobacteriales</taxon>
        <taxon>Flavobacteriaceae</taxon>
        <taxon>Flagellimonas</taxon>
    </lineage>
</organism>
<evidence type="ECO:0000313" key="1">
    <source>
        <dbReference type="EMBL" id="NAY92182.1"/>
    </source>
</evidence>
<comment type="caution">
    <text evidence="1">The sequence shown here is derived from an EMBL/GenBank/DDBJ whole genome shotgun (WGS) entry which is preliminary data.</text>
</comment>
<evidence type="ECO:0000313" key="2">
    <source>
        <dbReference type="Proteomes" id="UP000667650"/>
    </source>
</evidence>
<dbReference type="RefSeq" id="WP_166523568.1">
    <property type="nucleotide sequence ID" value="NZ_JAAABI010000002.1"/>
</dbReference>
<dbReference type="InterPro" id="IPR002060">
    <property type="entry name" value="Squ/phyt_synthse"/>
</dbReference>
<dbReference type="Proteomes" id="UP000667650">
    <property type="component" value="Unassembled WGS sequence"/>
</dbReference>
<reference evidence="1" key="1">
    <citation type="submission" date="2020-01" db="EMBL/GenBank/DDBJ databases">
        <title>Muricauda ochracea sp. nov., isolated from a tidal flat of Garorim bay in Korea.</title>
        <authorList>
            <person name="Kim D."/>
            <person name="Yoo Y."/>
            <person name="Kim J.-J."/>
        </authorList>
    </citation>
    <scope>NUCLEOTIDE SEQUENCE</scope>
    <source>
        <strain evidence="1">JGD-17</strain>
    </source>
</reference>
<accession>A0A964WXT0</accession>
<keyword evidence="2" id="KW-1185">Reference proteome</keyword>
<protein>
    <submittedName>
        <fullName evidence="1">Squalene/phytoene synthase family protein</fullName>
    </submittedName>
</protein>
<proteinExistence type="predicted"/>
<gene>
    <name evidence="1" type="ORF">GTQ34_09645</name>
</gene>
<dbReference type="SUPFAM" id="SSF48576">
    <property type="entry name" value="Terpenoid synthases"/>
    <property type="match status" value="1"/>
</dbReference>
<dbReference type="EMBL" id="JAAABI010000002">
    <property type="protein sequence ID" value="NAY92182.1"/>
    <property type="molecule type" value="Genomic_DNA"/>
</dbReference>
<name>A0A964WXT0_9FLAO</name>
<sequence length="294" mass="34958">MDQTAKLAKSITKKASKQTYYTARYMVDRNLVDDFFRAYAYFRWMDDMIDESLESQKERISFIKRQKELIDVLYQKKRPNSLNSYEEIMAVLIEHDQKVNSKLQSFIRNMFAIVEFDAYRKWQIITEKQLEWYTNCVAKSTTDGLQYFIGNNHQYPIAENQYFAAKAAHIVHLLRDTVEDLQNGFINVPKEYIELYGIDLSQIDSAAFRAWVRERTAKAREYFMKGKHYLETLDILRCKTVGLWYCARFESILDKIEKENYLLKSTYEEKGKTSRLIKMAQLTLVAPFKNRNSF</sequence>
<dbReference type="Gene3D" id="1.10.600.10">
    <property type="entry name" value="Farnesyl Diphosphate Synthase"/>
    <property type="match status" value="1"/>
</dbReference>
<dbReference type="InterPro" id="IPR008949">
    <property type="entry name" value="Isoprenoid_synthase_dom_sf"/>
</dbReference>
<dbReference type="AlphaFoldDB" id="A0A964WXT0"/>
<dbReference type="Pfam" id="PF00494">
    <property type="entry name" value="SQS_PSY"/>
    <property type="match status" value="1"/>
</dbReference>